<dbReference type="PANTHER" id="PTHR37616:SF1">
    <property type="entry name" value="BZIP TRANSCRIPTION FACTOR"/>
    <property type="match status" value="1"/>
</dbReference>
<protein>
    <recommendedName>
        <fullName evidence="5">BZIP domain-containing protein</fullName>
    </recommendedName>
</protein>
<dbReference type="PROSITE" id="PS50217">
    <property type="entry name" value="BZIP"/>
    <property type="match status" value="1"/>
</dbReference>
<reference evidence="6 7" key="1">
    <citation type="journal article" date="2022" name="Nat. Plants">
        <title>Genomes of leafy and leafless Platanthera orchids illuminate the evolution of mycoheterotrophy.</title>
        <authorList>
            <person name="Li M.H."/>
            <person name="Liu K.W."/>
            <person name="Li Z."/>
            <person name="Lu H.C."/>
            <person name="Ye Q.L."/>
            <person name="Zhang D."/>
            <person name="Wang J.Y."/>
            <person name="Li Y.F."/>
            <person name="Zhong Z.M."/>
            <person name="Liu X."/>
            <person name="Yu X."/>
            <person name="Liu D.K."/>
            <person name="Tu X.D."/>
            <person name="Liu B."/>
            <person name="Hao Y."/>
            <person name="Liao X.Y."/>
            <person name="Jiang Y.T."/>
            <person name="Sun W.H."/>
            <person name="Chen J."/>
            <person name="Chen Y.Q."/>
            <person name="Ai Y."/>
            <person name="Zhai J.W."/>
            <person name="Wu S.S."/>
            <person name="Zhou Z."/>
            <person name="Hsiao Y.Y."/>
            <person name="Wu W.L."/>
            <person name="Chen Y.Y."/>
            <person name="Lin Y.F."/>
            <person name="Hsu J.L."/>
            <person name="Li C.Y."/>
            <person name="Wang Z.W."/>
            <person name="Zhao X."/>
            <person name="Zhong W.Y."/>
            <person name="Ma X.K."/>
            <person name="Ma L."/>
            <person name="Huang J."/>
            <person name="Chen G.Z."/>
            <person name="Huang M.Z."/>
            <person name="Huang L."/>
            <person name="Peng D.H."/>
            <person name="Luo Y.B."/>
            <person name="Zou S.Q."/>
            <person name="Chen S.P."/>
            <person name="Lan S."/>
            <person name="Tsai W.C."/>
            <person name="Van de Peer Y."/>
            <person name="Liu Z.J."/>
        </authorList>
    </citation>
    <scope>NUCLEOTIDE SEQUENCE [LARGE SCALE GENOMIC DNA]</scope>
    <source>
        <strain evidence="6">Lor288</strain>
    </source>
</reference>
<sequence length="322" mass="35300">MLELVAADSSPPEIDSISNPEFLDPHIFPDDFYTRSSGPALEIDLDIDFEVPDPLSHPPHQSSDRSPPESGVSITSSSPATSVDINACSLESGHSANCSDSGGELKRDDERSEWGTKRKKEREEVSGNSNTSPRSRKFRRSEDVSSCVFTAASEEEEKRKARLIRNRESAQLSRQRKKNYVEELEDKVRSMQSTITELNSKISVIMAENSSLKQQLGGVPSPSVPIIQNSSESLPALLYVPRNGKHVKINGNLIINSVLASEKAVTEVKSRNQPKQTFGTEVMETSLAIARNLPSGLSLSARDIDKQTQPYGSSIEHTGTCC</sequence>
<dbReference type="EMBL" id="JBBWWR010000001">
    <property type="protein sequence ID" value="KAK8971010.1"/>
    <property type="molecule type" value="Genomic_DNA"/>
</dbReference>
<evidence type="ECO:0000313" key="7">
    <source>
        <dbReference type="Proteomes" id="UP001412067"/>
    </source>
</evidence>
<dbReference type="Proteomes" id="UP001412067">
    <property type="component" value="Unassembled WGS sequence"/>
</dbReference>
<gene>
    <name evidence="6" type="ORF">KSP40_PGU020023</name>
</gene>
<evidence type="ECO:0000313" key="6">
    <source>
        <dbReference type="EMBL" id="KAK8971010.1"/>
    </source>
</evidence>
<proteinExistence type="predicted"/>
<dbReference type="InterPro" id="IPR004827">
    <property type="entry name" value="bZIP"/>
</dbReference>
<keyword evidence="2" id="KW-0804">Transcription</keyword>
<accession>A0ABR2N4H6</accession>
<evidence type="ECO:0000256" key="3">
    <source>
        <dbReference type="SAM" id="Coils"/>
    </source>
</evidence>
<feature type="compositionally biased region" description="Basic and acidic residues" evidence="4">
    <location>
        <begin position="23"/>
        <end position="33"/>
    </location>
</feature>
<dbReference type="SMART" id="SM00338">
    <property type="entry name" value="BRLZ"/>
    <property type="match status" value="1"/>
</dbReference>
<feature type="compositionally biased region" description="Basic and acidic residues" evidence="4">
    <location>
        <begin position="103"/>
        <end position="125"/>
    </location>
</feature>
<dbReference type="PANTHER" id="PTHR37616">
    <property type="entry name" value="BZIP TRANSCRIPTION FACTOR 60-LIKE"/>
    <property type="match status" value="1"/>
</dbReference>
<name>A0ABR2N4H6_9ASPA</name>
<keyword evidence="7" id="KW-1185">Reference proteome</keyword>
<evidence type="ECO:0000256" key="1">
    <source>
        <dbReference type="ARBA" id="ARBA00023015"/>
    </source>
</evidence>
<dbReference type="Pfam" id="PF00170">
    <property type="entry name" value="bZIP_1"/>
    <property type="match status" value="1"/>
</dbReference>
<evidence type="ECO:0000256" key="4">
    <source>
        <dbReference type="SAM" id="MobiDB-lite"/>
    </source>
</evidence>
<dbReference type="InterPro" id="IPR046347">
    <property type="entry name" value="bZIP_sf"/>
</dbReference>
<keyword evidence="3" id="KW-0175">Coiled coil</keyword>
<feature type="coiled-coil region" evidence="3">
    <location>
        <begin position="153"/>
        <end position="201"/>
    </location>
</feature>
<dbReference type="Gene3D" id="1.20.5.170">
    <property type="match status" value="1"/>
</dbReference>
<comment type="caution">
    <text evidence="6">The sequence shown here is derived from an EMBL/GenBank/DDBJ whole genome shotgun (WGS) entry which is preliminary data.</text>
</comment>
<evidence type="ECO:0000259" key="5">
    <source>
        <dbReference type="PROSITE" id="PS50217"/>
    </source>
</evidence>
<feature type="domain" description="BZIP" evidence="5">
    <location>
        <begin position="156"/>
        <end position="216"/>
    </location>
</feature>
<organism evidence="6 7">
    <name type="scientific">Platanthera guangdongensis</name>
    <dbReference type="NCBI Taxonomy" id="2320717"/>
    <lineage>
        <taxon>Eukaryota</taxon>
        <taxon>Viridiplantae</taxon>
        <taxon>Streptophyta</taxon>
        <taxon>Embryophyta</taxon>
        <taxon>Tracheophyta</taxon>
        <taxon>Spermatophyta</taxon>
        <taxon>Magnoliopsida</taxon>
        <taxon>Liliopsida</taxon>
        <taxon>Asparagales</taxon>
        <taxon>Orchidaceae</taxon>
        <taxon>Orchidoideae</taxon>
        <taxon>Orchideae</taxon>
        <taxon>Orchidinae</taxon>
        <taxon>Platanthera</taxon>
    </lineage>
</organism>
<evidence type="ECO:0000256" key="2">
    <source>
        <dbReference type="ARBA" id="ARBA00023163"/>
    </source>
</evidence>
<keyword evidence="1" id="KW-0805">Transcription regulation</keyword>
<feature type="compositionally biased region" description="Polar residues" evidence="4">
    <location>
        <begin position="72"/>
        <end position="84"/>
    </location>
</feature>
<dbReference type="SUPFAM" id="SSF57959">
    <property type="entry name" value="Leucine zipper domain"/>
    <property type="match status" value="1"/>
</dbReference>
<dbReference type="CDD" id="cd14704">
    <property type="entry name" value="bZIP_HY5-like"/>
    <property type="match status" value="1"/>
</dbReference>
<feature type="region of interest" description="Disordered" evidence="4">
    <location>
        <begin position="1"/>
        <end position="143"/>
    </location>
</feature>